<gene>
    <name evidence="7" type="ORF">ACFOHJ_04070</name>
</gene>
<dbReference type="InterPro" id="IPR027417">
    <property type="entry name" value="P-loop_NTPase"/>
</dbReference>
<protein>
    <submittedName>
        <fullName evidence="7">ABC transporter ATP-binding protein</fullName>
    </submittedName>
</protein>
<keyword evidence="3" id="KW-0813">Transport</keyword>
<dbReference type="CDD" id="cd03257">
    <property type="entry name" value="ABC_NikE_OppD_transporters"/>
    <property type="match status" value="1"/>
</dbReference>
<keyword evidence="5 7" id="KW-0067">ATP-binding</keyword>
<accession>A0ABV7K7I5</accession>
<evidence type="ECO:0000313" key="8">
    <source>
        <dbReference type="Proteomes" id="UP001595583"/>
    </source>
</evidence>
<keyword evidence="8" id="KW-1185">Reference proteome</keyword>
<proteinExistence type="inferred from homology"/>
<evidence type="ECO:0000256" key="3">
    <source>
        <dbReference type="ARBA" id="ARBA00022448"/>
    </source>
</evidence>
<name>A0ABV7K7I5_9HYPH</name>
<comment type="caution">
    <text evidence="7">The sequence shown here is derived from an EMBL/GenBank/DDBJ whole genome shotgun (WGS) entry which is preliminary data.</text>
</comment>
<sequence length="318" mass="34834">MSDILIEAAGVARHYRLSEHRTLRALDGVDLEIHRGATIGLVGESGSGKSTLGRTLVGLQKPTLGKVVFDGLDTASPDRATLAKLRRQRQIIFQDPSSALNPRMTIGDTIVEHLRVQGWSRADARARAAEVIEQAGLSAAFLPRYPHEISGGQRQRAVIGRAISTDPAFIVADEPVSALDVSTRAQIMNLLRKLQADRGTTMLFISHDLSVVAHMCRDVAVMYLGRIVEIAPRASLFETPRHPYTAALLSAIPLPDPVRERIRVRTVLKGETPDPAARPSGCSFHPRCPRASELCRTTDPKMRPIGERQQVACHHPIE</sequence>
<dbReference type="Gene3D" id="3.40.50.300">
    <property type="entry name" value="P-loop containing nucleotide triphosphate hydrolases"/>
    <property type="match status" value="1"/>
</dbReference>
<dbReference type="GO" id="GO:0005524">
    <property type="term" value="F:ATP binding"/>
    <property type="evidence" value="ECO:0007669"/>
    <property type="project" value="UniProtKB-KW"/>
</dbReference>
<evidence type="ECO:0000313" key="7">
    <source>
        <dbReference type="EMBL" id="MFC3205378.1"/>
    </source>
</evidence>
<dbReference type="NCBIfam" id="TIGR01727">
    <property type="entry name" value="oligo_HPY"/>
    <property type="match status" value="1"/>
</dbReference>
<organism evidence="7 8">
    <name type="scientific">Aquamicrobium soli</name>
    <dbReference type="NCBI Taxonomy" id="1811518"/>
    <lineage>
        <taxon>Bacteria</taxon>
        <taxon>Pseudomonadati</taxon>
        <taxon>Pseudomonadota</taxon>
        <taxon>Alphaproteobacteria</taxon>
        <taxon>Hyphomicrobiales</taxon>
        <taxon>Phyllobacteriaceae</taxon>
        <taxon>Aquamicrobium</taxon>
    </lineage>
</organism>
<dbReference type="InterPro" id="IPR017871">
    <property type="entry name" value="ABC_transporter-like_CS"/>
</dbReference>
<reference evidence="8" key="1">
    <citation type="journal article" date="2019" name="Int. J. Syst. Evol. Microbiol.">
        <title>The Global Catalogue of Microorganisms (GCM) 10K type strain sequencing project: providing services to taxonomists for standard genome sequencing and annotation.</title>
        <authorList>
            <consortium name="The Broad Institute Genomics Platform"/>
            <consortium name="The Broad Institute Genome Sequencing Center for Infectious Disease"/>
            <person name="Wu L."/>
            <person name="Ma J."/>
        </authorList>
    </citation>
    <scope>NUCLEOTIDE SEQUENCE [LARGE SCALE GENOMIC DNA]</scope>
    <source>
        <strain evidence="8">KCTC 52165</strain>
    </source>
</reference>
<dbReference type="Pfam" id="PF00005">
    <property type="entry name" value="ABC_tran"/>
    <property type="match status" value="1"/>
</dbReference>
<dbReference type="InterPro" id="IPR050319">
    <property type="entry name" value="ABC_transp_ATP-bind"/>
</dbReference>
<evidence type="ECO:0000256" key="1">
    <source>
        <dbReference type="ARBA" id="ARBA00004417"/>
    </source>
</evidence>
<dbReference type="InterPro" id="IPR003593">
    <property type="entry name" value="AAA+_ATPase"/>
</dbReference>
<dbReference type="RefSeq" id="WP_378218797.1">
    <property type="nucleotide sequence ID" value="NZ_JBHRTK010000004.1"/>
</dbReference>
<dbReference type="Pfam" id="PF08352">
    <property type="entry name" value="oligo_HPY"/>
    <property type="match status" value="1"/>
</dbReference>
<dbReference type="SMART" id="SM00382">
    <property type="entry name" value="AAA"/>
    <property type="match status" value="1"/>
</dbReference>
<dbReference type="PANTHER" id="PTHR43776">
    <property type="entry name" value="TRANSPORT ATP-BINDING PROTEIN"/>
    <property type="match status" value="1"/>
</dbReference>
<dbReference type="PROSITE" id="PS00211">
    <property type="entry name" value="ABC_TRANSPORTER_1"/>
    <property type="match status" value="1"/>
</dbReference>
<evidence type="ECO:0000259" key="6">
    <source>
        <dbReference type="PROSITE" id="PS50893"/>
    </source>
</evidence>
<dbReference type="PROSITE" id="PS50893">
    <property type="entry name" value="ABC_TRANSPORTER_2"/>
    <property type="match status" value="1"/>
</dbReference>
<dbReference type="SUPFAM" id="SSF52540">
    <property type="entry name" value="P-loop containing nucleoside triphosphate hydrolases"/>
    <property type="match status" value="1"/>
</dbReference>
<evidence type="ECO:0000256" key="2">
    <source>
        <dbReference type="ARBA" id="ARBA00005417"/>
    </source>
</evidence>
<dbReference type="PANTHER" id="PTHR43776:SF7">
    <property type="entry name" value="D,D-DIPEPTIDE TRANSPORT ATP-BINDING PROTEIN DDPF-RELATED"/>
    <property type="match status" value="1"/>
</dbReference>
<keyword evidence="4" id="KW-0547">Nucleotide-binding</keyword>
<comment type="subcellular location">
    <subcellularLocation>
        <location evidence="1">Cell inner membrane</location>
        <topology evidence="1">Peripheral membrane protein</topology>
    </subcellularLocation>
</comment>
<dbReference type="InterPro" id="IPR013563">
    <property type="entry name" value="Oligopep_ABC_C"/>
</dbReference>
<evidence type="ECO:0000256" key="4">
    <source>
        <dbReference type="ARBA" id="ARBA00022741"/>
    </source>
</evidence>
<comment type="similarity">
    <text evidence="2">Belongs to the ABC transporter superfamily.</text>
</comment>
<dbReference type="EMBL" id="JBHRTK010000004">
    <property type="protein sequence ID" value="MFC3205378.1"/>
    <property type="molecule type" value="Genomic_DNA"/>
</dbReference>
<evidence type="ECO:0000256" key="5">
    <source>
        <dbReference type="ARBA" id="ARBA00022840"/>
    </source>
</evidence>
<dbReference type="InterPro" id="IPR003439">
    <property type="entry name" value="ABC_transporter-like_ATP-bd"/>
</dbReference>
<feature type="domain" description="ABC transporter" evidence="6">
    <location>
        <begin position="6"/>
        <end position="249"/>
    </location>
</feature>
<dbReference type="Proteomes" id="UP001595583">
    <property type="component" value="Unassembled WGS sequence"/>
</dbReference>